<evidence type="ECO:0000256" key="1">
    <source>
        <dbReference type="SAM" id="MobiDB-lite"/>
    </source>
</evidence>
<name>A0A439CLX9_9PEZI</name>
<feature type="region of interest" description="Disordered" evidence="1">
    <location>
        <begin position="154"/>
        <end position="179"/>
    </location>
</feature>
<proteinExistence type="predicted"/>
<comment type="caution">
    <text evidence="2">The sequence shown here is derived from an EMBL/GenBank/DDBJ whole genome shotgun (WGS) entry which is preliminary data.</text>
</comment>
<dbReference type="EMBL" id="RYZI01000910">
    <property type="protein sequence ID" value="RWA03167.1"/>
    <property type="molecule type" value="Genomic_DNA"/>
</dbReference>
<accession>A0A439CLX9</accession>
<evidence type="ECO:0000313" key="3">
    <source>
        <dbReference type="Proteomes" id="UP000286045"/>
    </source>
</evidence>
<dbReference type="Proteomes" id="UP000286045">
    <property type="component" value="Unassembled WGS sequence"/>
</dbReference>
<evidence type="ECO:0000313" key="2">
    <source>
        <dbReference type="EMBL" id="RWA03167.1"/>
    </source>
</evidence>
<protein>
    <submittedName>
        <fullName evidence="2">Uncharacterized protein</fullName>
    </submittedName>
</protein>
<sequence length="496" mass="55701">MAPQGSDEVNMRDAWLAGDPRIRLELYDPSDVGGYAGQVMRDEMDEEMDLDPVLSGSDAASTHYPSDQPEHYSDSSGEEGPQTSVEVGRGTTRAFHGGFRDCVAVGVGDNESDIESLYEEAGFPMDPMASSSESDDAYIPSSDEYNDSAYSNKEHNGKEHNIQQKQVNDATQPTRKHAGDPVPINKESFAYLQGHSFPANSFKLKQSHDRAKCRVLGLEEIKRMVRRELAKAVREEESFGKKLDSKYEGTRRRAERLGISMQLWDEYQAFCESMEPEFGSTGGWSITCDVDHQGSYVKVLKYDPEFTLFKEHCEPPWNQLNFRCEATVTENPAPGFLHQAKPKNEVVEFWPVVYPSVDIDYEWTWGDLYPTLYDLANKAAQGGSEAALDMLVALPDQDAPFKRGWLFEYSTADLRSCREPGYSVSGAGFTWEHNPIHSRRWTYRSAHNVAAPEDEATRRTRIQQTLTQAGLIDVAQGTRDSEALSEDLSLVPSLRK</sequence>
<feature type="compositionally biased region" description="Polar residues" evidence="1">
    <location>
        <begin position="163"/>
        <end position="173"/>
    </location>
</feature>
<dbReference type="AlphaFoldDB" id="A0A439CLX9"/>
<feature type="region of interest" description="Disordered" evidence="1">
    <location>
        <begin position="52"/>
        <end position="86"/>
    </location>
</feature>
<gene>
    <name evidence="2" type="ORF">EKO27_g11938</name>
</gene>
<keyword evidence="3" id="KW-1185">Reference proteome</keyword>
<reference evidence="2 3" key="1">
    <citation type="submission" date="2018-12" db="EMBL/GenBank/DDBJ databases">
        <title>Draft genome sequence of Xylaria grammica IHI A82.</title>
        <authorList>
            <person name="Buettner E."/>
            <person name="Kellner H."/>
        </authorList>
    </citation>
    <scope>NUCLEOTIDE SEQUENCE [LARGE SCALE GENOMIC DNA]</scope>
    <source>
        <strain evidence="2 3">IHI A82</strain>
    </source>
</reference>
<organism evidence="2 3">
    <name type="scientific">Xylaria grammica</name>
    <dbReference type="NCBI Taxonomy" id="363999"/>
    <lineage>
        <taxon>Eukaryota</taxon>
        <taxon>Fungi</taxon>
        <taxon>Dikarya</taxon>
        <taxon>Ascomycota</taxon>
        <taxon>Pezizomycotina</taxon>
        <taxon>Sordariomycetes</taxon>
        <taxon>Xylariomycetidae</taxon>
        <taxon>Xylariales</taxon>
        <taxon>Xylariaceae</taxon>
        <taxon>Xylaria</taxon>
    </lineage>
</organism>